<dbReference type="InterPro" id="IPR033949">
    <property type="entry name" value="CobQ_GATase1"/>
</dbReference>
<evidence type="ECO:0000259" key="3">
    <source>
        <dbReference type="Pfam" id="PF07685"/>
    </source>
</evidence>
<reference evidence="4 5" key="1">
    <citation type="submission" date="2016-04" db="EMBL/GenBank/DDBJ databases">
        <title>Genome sequence of Methanobrevibacter cuticularis DSM 11139.</title>
        <authorList>
            <person name="Poehlein A."/>
            <person name="Seedorf H."/>
            <person name="Daniel R."/>
        </authorList>
    </citation>
    <scope>NUCLEOTIDE SEQUENCE [LARGE SCALE GENOMIC DNA]</scope>
    <source>
        <strain evidence="4 5">DSM 11139</strain>
    </source>
</reference>
<comment type="catalytic activity">
    <reaction evidence="2">
        <text>L-glutamine + H2O = L-glutamate + NH4(+)</text>
        <dbReference type="Rhea" id="RHEA:15889"/>
        <dbReference type="ChEBI" id="CHEBI:15377"/>
        <dbReference type="ChEBI" id="CHEBI:28938"/>
        <dbReference type="ChEBI" id="CHEBI:29985"/>
        <dbReference type="ChEBI" id="CHEBI:58359"/>
        <dbReference type="EC" id="3.5.1.2"/>
    </reaction>
</comment>
<comment type="subunit">
    <text evidence="2">Forms a heterodimer with MurT.</text>
</comment>
<gene>
    <name evidence="4" type="primary">cobQ_2</name>
    <name evidence="2" type="synonym">gatD</name>
    <name evidence="4" type="ORF">MBCUT_18300</name>
</gene>
<evidence type="ECO:0000256" key="1">
    <source>
        <dbReference type="ARBA" id="ARBA00022962"/>
    </source>
</evidence>
<keyword evidence="2" id="KW-0961">Cell wall biogenesis/degradation</keyword>
<dbReference type="Pfam" id="PF07685">
    <property type="entry name" value="GATase_3"/>
    <property type="match status" value="1"/>
</dbReference>
<dbReference type="GO" id="GO:0008360">
    <property type="term" value="P:regulation of cell shape"/>
    <property type="evidence" value="ECO:0007669"/>
    <property type="project" value="UniProtKB-KW"/>
</dbReference>
<evidence type="ECO:0000313" key="4">
    <source>
        <dbReference type="EMBL" id="KZX15028.1"/>
    </source>
</evidence>
<comment type="function">
    <text evidence="2">The lipid II isoglutaminyl synthase complex catalyzes the formation of alpha-D-isoglutamine in the cell wall lipid II stem peptide. The GatD subunit catalyzes the hydrolysis of glutamine to glutamate and ammonia. The resulting ammonia molecule is channeled to the active site of MurT.</text>
</comment>
<comment type="pathway">
    <text evidence="2">Cell wall biogenesis; peptidoglycan biosynthesis.</text>
</comment>
<comment type="similarity">
    <text evidence="2">Belongs to the CobB/CobQ family. GatD subfamily.</text>
</comment>
<dbReference type="InterPro" id="IPR029062">
    <property type="entry name" value="Class_I_gatase-like"/>
</dbReference>
<feature type="domain" description="CobB/CobQ-like glutamine amidotransferase" evidence="3">
    <location>
        <begin position="5"/>
        <end position="198"/>
    </location>
</feature>
<dbReference type="SUPFAM" id="SSF52317">
    <property type="entry name" value="Class I glutamine amidotransferase-like"/>
    <property type="match status" value="1"/>
</dbReference>
<dbReference type="PROSITE" id="PS51274">
    <property type="entry name" value="GATASE_COBBQ"/>
    <property type="match status" value="1"/>
</dbReference>
<comment type="caution">
    <text evidence="4">The sequence shown here is derived from an EMBL/GenBank/DDBJ whole genome shotgun (WGS) entry which is preliminary data.</text>
</comment>
<keyword evidence="2" id="KW-0133">Cell shape</keyword>
<keyword evidence="2" id="KW-0436">Ligase</keyword>
<dbReference type="STRING" id="47311.MBCUT_18300"/>
<feature type="active site" evidence="2">
    <location>
        <position position="191"/>
    </location>
</feature>
<protein>
    <recommendedName>
        <fullName evidence="2">Lipid II isoglutaminyl synthase (glutamine-hydrolyzing) subunit GatD</fullName>
        <ecNumber evidence="2">6.3.5.13</ecNumber>
    </recommendedName>
    <alternativeName>
        <fullName evidence="2">Lipid II isoglutaminyl synthase glutaminase subunit</fullName>
        <ecNumber evidence="2">3.5.1.2</ecNumber>
    </alternativeName>
</protein>
<accession>A0A166CZB2</accession>
<feature type="active site" description="Nucleophile" evidence="2">
    <location>
        <position position="93"/>
    </location>
</feature>
<dbReference type="AlphaFoldDB" id="A0A166CZB2"/>
<keyword evidence="1 2" id="KW-0315">Glutamine amidotransferase</keyword>
<dbReference type="GO" id="GO:0009236">
    <property type="term" value="P:cobalamin biosynthetic process"/>
    <property type="evidence" value="ECO:0007669"/>
    <property type="project" value="InterPro"/>
</dbReference>
<comment type="catalytic activity">
    <reaction evidence="2">
        <text>beta-D-GlcNAc-(1-&gt;4)-Mur2Ac(oyl-L-Ala-gamma-D-Glu-L-Lys-D-Ala-D-Ala)-di-trans,octa-cis-undecaprenyl diphosphate + L-glutamine + ATP + H2O = beta-D-GlcNAc-(1-&gt;4)-Mur2Ac(oyl-L-Ala-D-isoglutaminyl-L-Lys-D-Ala-D-Ala)-di-trans,octa-cis-undecaprenyl diphosphate + L-glutamate + ADP + phosphate + H(+)</text>
        <dbReference type="Rhea" id="RHEA:57928"/>
        <dbReference type="ChEBI" id="CHEBI:15377"/>
        <dbReference type="ChEBI" id="CHEBI:15378"/>
        <dbReference type="ChEBI" id="CHEBI:29985"/>
        <dbReference type="ChEBI" id="CHEBI:30616"/>
        <dbReference type="ChEBI" id="CHEBI:43474"/>
        <dbReference type="ChEBI" id="CHEBI:58359"/>
        <dbReference type="ChEBI" id="CHEBI:60033"/>
        <dbReference type="ChEBI" id="CHEBI:62233"/>
        <dbReference type="ChEBI" id="CHEBI:456216"/>
        <dbReference type="EC" id="6.3.5.13"/>
    </reaction>
</comment>
<dbReference type="PATRIC" id="fig|47311.3.peg.1987"/>
<organism evidence="4 5">
    <name type="scientific">Methanobrevibacter cuticularis</name>
    <dbReference type="NCBI Taxonomy" id="47311"/>
    <lineage>
        <taxon>Archaea</taxon>
        <taxon>Methanobacteriati</taxon>
        <taxon>Methanobacteriota</taxon>
        <taxon>Methanomada group</taxon>
        <taxon>Methanobacteria</taxon>
        <taxon>Methanobacteriales</taxon>
        <taxon>Methanobacteriaceae</taxon>
        <taxon>Methanobrevibacter</taxon>
    </lineage>
</organism>
<dbReference type="GO" id="GO:0140282">
    <property type="term" value="F:carbon-nitrogen ligase activity on lipid II"/>
    <property type="evidence" value="ECO:0007669"/>
    <property type="project" value="UniProtKB-UniRule"/>
</dbReference>
<keyword evidence="5" id="KW-1185">Reference proteome</keyword>
<dbReference type="InterPro" id="IPR011698">
    <property type="entry name" value="GATase_3"/>
</dbReference>
<keyword evidence="2" id="KW-0378">Hydrolase</keyword>
<dbReference type="CDD" id="cd01750">
    <property type="entry name" value="GATase1_CobQ"/>
    <property type="match status" value="1"/>
</dbReference>
<dbReference type="PANTHER" id="PTHR21343:SF9">
    <property type="entry name" value="LIPID II ISOGLUTAMINYL SYNTHASE (GLUTAMINE-HYDROLYZING) SUBUNIT GATD"/>
    <property type="match status" value="1"/>
</dbReference>
<dbReference type="GO" id="GO:0004359">
    <property type="term" value="F:glutaminase activity"/>
    <property type="evidence" value="ECO:0007669"/>
    <property type="project" value="UniProtKB-UniRule"/>
</dbReference>
<sequence length="255" mass="28970">MNLKVINMYPDILNLYGDLGNLISIKQRCLWRNINIEIENFTIDYETSIDDADIILVGGGSDNSQDIVSKHLVNHRNSLAEFIENKKVLLAICGSYQMFGNSYSDINEEKIPCLEIFDIETISQENRLIGNIIIENTQNLNPKNIIGFENHGGRSYHDYKPLGNVKLGYGNNGKDGYEGMIYNNFIGSYLHGPILPKNPHLADYIILKALQNKYDIDSLNCLDDSIEKNAHNAIEKKLLKNKNHIKKQKAIEKSK</sequence>
<dbReference type="HAMAP" id="MF_02213">
    <property type="entry name" value="Lipid_II_synth_GatD"/>
    <property type="match status" value="1"/>
</dbReference>
<dbReference type="EC" id="6.3.5.13" evidence="2"/>
<evidence type="ECO:0000313" key="5">
    <source>
        <dbReference type="Proteomes" id="UP000077275"/>
    </source>
</evidence>
<dbReference type="PANTHER" id="PTHR21343">
    <property type="entry name" value="DETHIOBIOTIN SYNTHETASE"/>
    <property type="match status" value="1"/>
</dbReference>
<proteinExistence type="inferred from homology"/>
<dbReference type="Proteomes" id="UP000077275">
    <property type="component" value="Unassembled WGS sequence"/>
</dbReference>
<name>A0A166CZB2_9EURY</name>
<feature type="binding site" evidence="2">
    <location>
        <position position="127"/>
    </location>
    <ligand>
        <name>substrate</name>
    </ligand>
</feature>
<dbReference type="UniPathway" id="UPA00219"/>
<dbReference type="GO" id="GO:0071555">
    <property type="term" value="P:cell wall organization"/>
    <property type="evidence" value="ECO:0007669"/>
    <property type="project" value="UniProtKB-KW"/>
</dbReference>
<keyword evidence="2" id="KW-0573">Peptidoglycan synthesis</keyword>
<dbReference type="EMBL" id="LWMW01000136">
    <property type="protein sequence ID" value="KZX15028.1"/>
    <property type="molecule type" value="Genomic_DNA"/>
</dbReference>
<dbReference type="Gene3D" id="3.40.50.880">
    <property type="match status" value="1"/>
</dbReference>
<evidence type="ECO:0000256" key="2">
    <source>
        <dbReference type="HAMAP-Rule" id="MF_02213"/>
    </source>
</evidence>
<dbReference type="EC" id="3.5.1.2" evidence="2"/>
<dbReference type="InterPro" id="IPR043702">
    <property type="entry name" value="Lipid_II_synth_GatD"/>
</dbReference>